<dbReference type="AlphaFoldDB" id="F4QLJ0"/>
<sequence length="345" mass="36903">MLEDLTKNLEKLADKMLGKDDPNAPNMPDGDMQKVLDALASLNPIAIETLTPEEARRQPTPADGAQKVMREKGMDPTDPMGVETRDIQYTGAAGPLAARVYTPEGASPDKPLPVILYFHGGGFVIADIDVYDSSPRALAKLVNAVVISAEYRHAPEHKFPAAHDDAFAAYKWVLDNAAGLDGDTSRVALVGESAGGNLALATAIKARDEGLQAPVRQVLVYPVAGTDMTTPSYRLYANAKPLNKAMMEWFVGHYLNGEQDKLDPRIDPIGQADLKGLPDTTLIMAEIDPLCSDGEILAQKLKSAGVNVNSRVFEGATHEFFGMALVTGEAKLAGGMAAMDLRGSF</sequence>
<feature type="domain" description="Alpha/beta hydrolase fold-3" evidence="2">
    <location>
        <begin position="115"/>
        <end position="321"/>
    </location>
</feature>
<dbReference type="OrthoDB" id="9806180at2"/>
<feature type="region of interest" description="Disordered" evidence="1">
    <location>
        <begin position="1"/>
        <end position="31"/>
    </location>
</feature>
<dbReference type="HOGENOM" id="CLU_012494_6_4_5"/>
<dbReference type="Gene3D" id="3.40.50.1820">
    <property type="entry name" value="alpha/beta hydrolase"/>
    <property type="match status" value="1"/>
</dbReference>
<dbReference type="PANTHER" id="PTHR23025">
    <property type="entry name" value="TRIACYLGLYCEROL LIPASE"/>
    <property type="match status" value="1"/>
</dbReference>
<evidence type="ECO:0000313" key="3">
    <source>
        <dbReference type="EMBL" id="EGF93488.1"/>
    </source>
</evidence>
<accession>F4QLJ0</accession>
<dbReference type="Pfam" id="PF07859">
    <property type="entry name" value="Abhydrolase_3"/>
    <property type="match status" value="1"/>
</dbReference>
<dbReference type="InterPro" id="IPR013094">
    <property type="entry name" value="AB_hydrolase_3"/>
</dbReference>
<dbReference type="Proteomes" id="UP000006512">
    <property type="component" value="Unassembled WGS sequence"/>
</dbReference>
<evidence type="ECO:0000313" key="4">
    <source>
        <dbReference type="Proteomes" id="UP000006512"/>
    </source>
</evidence>
<dbReference type="SUPFAM" id="SSF53474">
    <property type="entry name" value="alpha/beta-Hydrolases"/>
    <property type="match status" value="1"/>
</dbReference>
<dbReference type="PANTHER" id="PTHR23025:SF3">
    <property type="entry name" value="HORMONE-SENSITIVE LIPASE"/>
    <property type="match status" value="1"/>
</dbReference>
<proteinExistence type="predicted"/>
<dbReference type="InterPro" id="IPR029058">
    <property type="entry name" value="AB_hydrolase_fold"/>
</dbReference>
<evidence type="ECO:0000256" key="1">
    <source>
        <dbReference type="SAM" id="MobiDB-lite"/>
    </source>
</evidence>
<reference evidence="4" key="1">
    <citation type="submission" date="2011-03" db="EMBL/GenBank/DDBJ databases">
        <title>Draft genome sequence of Brevundimonas diminuta.</title>
        <authorList>
            <person name="Brown P.J.B."/>
            <person name="Buechlein A."/>
            <person name="Hemmerich C."/>
            <person name="Brun Y.V."/>
        </authorList>
    </citation>
    <scope>NUCLEOTIDE SEQUENCE [LARGE SCALE GENOMIC DNA]</scope>
    <source>
        <strain evidence="4">C19</strain>
    </source>
</reference>
<dbReference type="STRING" id="715226.ABI_19280"/>
<dbReference type="GO" id="GO:0004806">
    <property type="term" value="F:triacylglycerol lipase activity"/>
    <property type="evidence" value="ECO:0007669"/>
    <property type="project" value="TreeGrafter"/>
</dbReference>
<keyword evidence="4" id="KW-1185">Reference proteome</keyword>
<feature type="compositionally biased region" description="Basic and acidic residues" evidence="1">
    <location>
        <begin position="1"/>
        <end position="22"/>
    </location>
</feature>
<protein>
    <submittedName>
        <fullName evidence="3">Carboxylesterase type B</fullName>
    </submittedName>
</protein>
<dbReference type="EMBL" id="GL883077">
    <property type="protein sequence ID" value="EGF93488.1"/>
    <property type="molecule type" value="Genomic_DNA"/>
</dbReference>
<evidence type="ECO:0000259" key="2">
    <source>
        <dbReference type="Pfam" id="PF07859"/>
    </source>
</evidence>
<organism evidence="3 4">
    <name type="scientific">Asticcacaulis biprosthecium C19</name>
    <dbReference type="NCBI Taxonomy" id="715226"/>
    <lineage>
        <taxon>Bacteria</taxon>
        <taxon>Pseudomonadati</taxon>
        <taxon>Pseudomonadota</taxon>
        <taxon>Alphaproteobacteria</taxon>
        <taxon>Caulobacterales</taxon>
        <taxon>Caulobacteraceae</taxon>
        <taxon>Asticcacaulis</taxon>
    </lineage>
</organism>
<dbReference type="GO" id="GO:0004771">
    <property type="term" value="F:sterol ester esterase activity"/>
    <property type="evidence" value="ECO:0007669"/>
    <property type="project" value="TreeGrafter"/>
</dbReference>
<dbReference type="GO" id="GO:0005829">
    <property type="term" value="C:cytosol"/>
    <property type="evidence" value="ECO:0007669"/>
    <property type="project" value="TreeGrafter"/>
</dbReference>
<gene>
    <name evidence="3" type="ORF">ABI_19280</name>
</gene>
<dbReference type="RefSeq" id="WP_006272686.1">
    <property type="nucleotide sequence ID" value="NZ_GL883077.1"/>
</dbReference>
<dbReference type="eggNOG" id="COG0657">
    <property type="taxonomic scope" value="Bacteria"/>
</dbReference>
<name>F4QLJ0_9CAUL</name>
<dbReference type="GO" id="GO:0019433">
    <property type="term" value="P:triglyceride catabolic process"/>
    <property type="evidence" value="ECO:0007669"/>
    <property type="project" value="TreeGrafter"/>
</dbReference>